<dbReference type="Ensembl" id="ENSOSIT00000031036.1">
    <property type="protein sequence ID" value="ENSOSIP00000029449.1"/>
    <property type="gene ID" value="ENSOSIG00000015258.1"/>
</dbReference>
<proteinExistence type="predicted"/>
<accession>A0A8C7YLD0</accession>
<reference evidence="1" key="2">
    <citation type="submission" date="2025-09" db="UniProtKB">
        <authorList>
            <consortium name="Ensembl"/>
        </authorList>
    </citation>
    <scope>IDENTIFICATION</scope>
</reference>
<dbReference type="AlphaFoldDB" id="A0A8C7YLD0"/>
<dbReference type="PANTHER" id="PTHR38706">
    <property type="entry name" value="SI:CH211-198C19.1-RELATED"/>
    <property type="match status" value="1"/>
</dbReference>
<organism evidence="1 2">
    <name type="scientific">Oryzias sinensis</name>
    <name type="common">Chinese medaka</name>
    <dbReference type="NCBI Taxonomy" id="183150"/>
    <lineage>
        <taxon>Eukaryota</taxon>
        <taxon>Metazoa</taxon>
        <taxon>Chordata</taxon>
        <taxon>Craniata</taxon>
        <taxon>Vertebrata</taxon>
        <taxon>Euteleostomi</taxon>
        <taxon>Actinopterygii</taxon>
        <taxon>Neopterygii</taxon>
        <taxon>Teleostei</taxon>
        <taxon>Neoteleostei</taxon>
        <taxon>Acanthomorphata</taxon>
        <taxon>Ovalentaria</taxon>
        <taxon>Atherinomorphae</taxon>
        <taxon>Beloniformes</taxon>
        <taxon>Adrianichthyidae</taxon>
        <taxon>Oryziinae</taxon>
        <taxon>Oryzias</taxon>
    </lineage>
</organism>
<evidence type="ECO:0000313" key="1">
    <source>
        <dbReference type="Ensembl" id="ENSOSIP00000029449.1"/>
    </source>
</evidence>
<keyword evidence="2" id="KW-1185">Reference proteome</keyword>
<dbReference type="PANTHER" id="PTHR38706:SF2">
    <property type="match status" value="1"/>
</dbReference>
<dbReference type="GeneTree" id="ENSGT00730000111690"/>
<sequence length="504" mass="58726">MLCLNRMKKLQVITGYCIVLLLVLTSVSAIKKLSTMDSLKQVNLGQSVPKHSLLLLYWFANTIEIDNNNLIRLTFDPNQGDYGSHHYGNYERMLEPLPHGNVRYRYYTVGNLNREMSSELPSYVIHPRVGFEGRNRDRIIFRVREENAGRQDRQIIDQVYITQHYEQADNQGTRYDPEHTYQVTTRLLNRIREFSDDEDYRDVMEDLRQLRDNFGSHADENQLKYIKNSWGELACLGLFLYIVVQEKTSSHQPSKRQKPPTREKKHSDFVVNIPARPRSSISANFTRLNLADRRDYMTLRVKTSACGTAMIHWSNIPGNYLNEGLMIALYKSDDDDKALFSKYIGNRKSGSCDTKIPLNEQLQARLHKTQTLCFFWKSLGEEIDRGDEFKSPEAVTISGNAAKLQLFVKNGKACARLYVSKHVDWKSIFKRAWVGFYSSETKSTQDYEWWQWQWVAKFTPVMNFQDFTYDTFEYQSSLNIAPGVQARLILDGYKEKARTPGWTL</sequence>
<protein>
    <submittedName>
        <fullName evidence="1">Uncharacterized protein</fullName>
    </submittedName>
</protein>
<reference evidence="1" key="1">
    <citation type="submission" date="2025-08" db="UniProtKB">
        <authorList>
            <consortium name="Ensembl"/>
        </authorList>
    </citation>
    <scope>IDENTIFICATION</scope>
</reference>
<name>A0A8C7YLD0_9TELE</name>
<dbReference type="Proteomes" id="UP000694383">
    <property type="component" value="Unplaced"/>
</dbReference>
<evidence type="ECO:0000313" key="2">
    <source>
        <dbReference type="Proteomes" id="UP000694383"/>
    </source>
</evidence>